<protein>
    <submittedName>
        <fullName evidence="1">Uncharacterized protein</fullName>
    </submittedName>
</protein>
<evidence type="ECO:0000313" key="1">
    <source>
        <dbReference type="EMBL" id="MCD9640495.1"/>
    </source>
</evidence>
<reference evidence="1 2" key="1">
    <citation type="journal article" date="2021" name="BMC Genomics">
        <title>Datura genome reveals duplications of psychoactive alkaloid biosynthetic genes and high mutation rate following tissue culture.</title>
        <authorList>
            <person name="Rajewski A."/>
            <person name="Carter-House D."/>
            <person name="Stajich J."/>
            <person name="Litt A."/>
        </authorList>
    </citation>
    <scope>NUCLEOTIDE SEQUENCE [LARGE SCALE GENOMIC DNA]</scope>
    <source>
        <strain evidence="1">AR-01</strain>
    </source>
</reference>
<keyword evidence="2" id="KW-1185">Reference proteome</keyword>
<dbReference type="Proteomes" id="UP000823775">
    <property type="component" value="Unassembled WGS sequence"/>
</dbReference>
<dbReference type="EMBL" id="JACEIK010003139">
    <property type="protein sequence ID" value="MCD9640495.1"/>
    <property type="molecule type" value="Genomic_DNA"/>
</dbReference>
<organism evidence="1 2">
    <name type="scientific">Datura stramonium</name>
    <name type="common">Jimsonweed</name>
    <name type="synonym">Common thornapple</name>
    <dbReference type="NCBI Taxonomy" id="4076"/>
    <lineage>
        <taxon>Eukaryota</taxon>
        <taxon>Viridiplantae</taxon>
        <taxon>Streptophyta</taxon>
        <taxon>Embryophyta</taxon>
        <taxon>Tracheophyta</taxon>
        <taxon>Spermatophyta</taxon>
        <taxon>Magnoliopsida</taxon>
        <taxon>eudicotyledons</taxon>
        <taxon>Gunneridae</taxon>
        <taxon>Pentapetalae</taxon>
        <taxon>asterids</taxon>
        <taxon>lamiids</taxon>
        <taxon>Solanales</taxon>
        <taxon>Solanaceae</taxon>
        <taxon>Solanoideae</taxon>
        <taxon>Datureae</taxon>
        <taxon>Datura</taxon>
    </lineage>
</organism>
<feature type="non-terminal residue" evidence="1">
    <location>
        <position position="1"/>
    </location>
</feature>
<proteinExistence type="predicted"/>
<evidence type="ECO:0000313" key="2">
    <source>
        <dbReference type="Proteomes" id="UP000823775"/>
    </source>
</evidence>
<sequence length="154" mass="17715">IQDLRSTLFDLKTTVKSHDVIIQQLEDRMNEFASQVAAQIKETSTSSLQATMDNAMFEWEIEEEVIGETIADFFLKGEELEEVNQVHKDIRNYSFQPRKLDLDLKNRTTPLSQPSIVASPKLELKPVPLTCNMHILGRMRHSRSSFQQNSLLPK</sequence>
<comment type="caution">
    <text evidence="1">The sequence shown here is derived from an EMBL/GenBank/DDBJ whole genome shotgun (WGS) entry which is preliminary data.</text>
</comment>
<accession>A0ABS8V280</accession>
<name>A0ABS8V280_DATST</name>
<gene>
    <name evidence="1" type="ORF">HAX54_025834</name>
</gene>